<reference evidence="1" key="2">
    <citation type="submission" date="2013-06" db="EMBL/GenBank/DDBJ databases">
        <title>Draft genome sequence of Clostridium hylemonae (DSM 15053).</title>
        <authorList>
            <person name="Sudarsanam P."/>
            <person name="Ley R."/>
            <person name="Guruge J."/>
            <person name="Turnbaugh P.J."/>
            <person name="Mahowald M."/>
            <person name="Liep D."/>
            <person name="Gordon J."/>
        </authorList>
    </citation>
    <scope>NUCLEOTIDE SEQUENCE</scope>
    <source>
        <strain evidence="1">DSM 15053</strain>
    </source>
</reference>
<name>C0C3M5_9FIRM</name>
<accession>C0C3M5</accession>
<dbReference type="EMBL" id="ABYI02000029">
    <property type="protein sequence ID" value="EEG73218.1"/>
    <property type="molecule type" value="Genomic_DNA"/>
</dbReference>
<sequence length="41" mass="5248">MAHSPFRLDLKIHDLYDSYILTYYIEKYIRFNQVFRKWSEF</sequence>
<protein>
    <submittedName>
        <fullName evidence="1">Uncharacterized protein</fullName>
    </submittedName>
</protein>
<proteinExistence type="predicted"/>
<dbReference type="AlphaFoldDB" id="C0C3M5"/>
<dbReference type="Proteomes" id="UP000004893">
    <property type="component" value="Unassembled WGS sequence"/>
</dbReference>
<evidence type="ECO:0000313" key="1">
    <source>
        <dbReference type="EMBL" id="EEG73218.1"/>
    </source>
</evidence>
<keyword evidence="2" id="KW-1185">Reference proteome</keyword>
<dbReference type="HOGENOM" id="CLU_3268036_0_0_9"/>
<organism evidence="1 2">
    <name type="scientific">[Clostridium] hylemonae DSM 15053</name>
    <dbReference type="NCBI Taxonomy" id="553973"/>
    <lineage>
        <taxon>Bacteria</taxon>
        <taxon>Bacillati</taxon>
        <taxon>Bacillota</taxon>
        <taxon>Clostridia</taxon>
        <taxon>Lachnospirales</taxon>
        <taxon>Lachnospiraceae</taxon>
    </lineage>
</organism>
<evidence type="ECO:0000313" key="2">
    <source>
        <dbReference type="Proteomes" id="UP000004893"/>
    </source>
</evidence>
<comment type="caution">
    <text evidence="1">The sequence shown here is derived from an EMBL/GenBank/DDBJ whole genome shotgun (WGS) entry which is preliminary data.</text>
</comment>
<gene>
    <name evidence="1" type="ORF">CLOHYLEM_06688</name>
</gene>
<dbReference type="STRING" id="553973.CLOHYLEM_06688"/>
<reference evidence="1" key="1">
    <citation type="submission" date="2009-02" db="EMBL/GenBank/DDBJ databases">
        <authorList>
            <person name="Fulton L."/>
            <person name="Clifton S."/>
            <person name="Fulton B."/>
            <person name="Xu J."/>
            <person name="Minx P."/>
            <person name="Pepin K.H."/>
            <person name="Johnson M."/>
            <person name="Bhonagiri V."/>
            <person name="Nash W.E."/>
            <person name="Mardis E.R."/>
            <person name="Wilson R.K."/>
        </authorList>
    </citation>
    <scope>NUCLEOTIDE SEQUENCE [LARGE SCALE GENOMIC DNA]</scope>
    <source>
        <strain evidence="1">DSM 15053</strain>
    </source>
</reference>